<dbReference type="RefSeq" id="XP_029739940.1">
    <property type="nucleotide sequence ID" value="XM_029883649.1"/>
</dbReference>
<keyword evidence="1" id="KW-0732">Signal</keyword>
<gene>
    <name evidence="2" type="ORF">EX895_003051</name>
</gene>
<evidence type="ECO:0000313" key="3">
    <source>
        <dbReference type="Proteomes" id="UP000306050"/>
    </source>
</evidence>
<evidence type="ECO:0000313" key="2">
    <source>
        <dbReference type="EMBL" id="TKY87955.1"/>
    </source>
</evidence>
<dbReference type="AlphaFoldDB" id="A0A4U7KTL5"/>
<feature type="signal peptide" evidence="1">
    <location>
        <begin position="1"/>
        <end position="19"/>
    </location>
</feature>
<name>A0A4U7KTL5_9BASI</name>
<feature type="chain" id="PRO_5020946567" description="PPIase cyclophilin-type domain-containing protein" evidence="1">
    <location>
        <begin position="20"/>
        <end position="201"/>
    </location>
</feature>
<evidence type="ECO:0008006" key="4">
    <source>
        <dbReference type="Google" id="ProtNLM"/>
    </source>
</evidence>
<organism evidence="2 3">
    <name type="scientific">Sporisorium graminicola</name>
    <dbReference type="NCBI Taxonomy" id="280036"/>
    <lineage>
        <taxon>Eukaryota</taxon>
        <taxon>Fungi</taxon>
        <taxon>Dikarya</taxon>
        <taxon>Basidiomycota</taxon>
        <taxon>Ustilaginomycotina</taxon>
        <taxon>Ustilaginomycetes</taxon>
        <taxon>Ustilaginales</taxon>
        <taxon>Ustilaginaceae</taxon>
        <taxon>Sporisorium</taxon>
    </lineage>
</organism>
<sequence>MKLFIFIAMACLFVNAAFAMPPRRTTAFPSLVQPYQGAYHLQLLPDAALNQQHANYLYSHIYYGYGLPNSGVTPSTGAPTVTAEHMQEGFNTNRDAPRFVYLGTNIEGDMMLAARMSPRPHADGSYIFALLTARHRNVGAPQMVVHGFAKVGQGTSVLQAMDENKFVPRSAYDVPTIGDSMSIQKIFDRLTLVRNARPGGI</sequence>
<protein>
    <recommendedName>
        <fullName evidence="4">PPIase cyclophilin-type domain-containing protein</fullName>
    </recommendedName>
</protein>
<proteinExistence type="predicted"/>
<dbReference type="Proteomes" id="UP000306050">
    <property type="component" value="Chromosome SGRAM_19"/>
</dbReference>
<comment type="caution">
    <text evidence="2">The sequence shown here is derived from an EMBL/GenBank/DDBJ whole genome shotgun (WGS) entry which is preliminary data.</text>
</comment>
<accession>A0A4U7KTL5</accession>
<dbReference type="EMBL" id="SRRM01000011">
    <property type="protein sequence ID" value="TKY87955.1"/>
    <property type="molecule type" value="Genomic_DNA"/>
</dbReference>
<dbReference type="GeneID" id="40725946"/>
<evidence type="ECO:0000256" key="1">
    <source>
        <dbReference type="SAM" id="SignalP"/>
    </source>
</evidence>
<keyword evidence="3" id="KW-1185">Reference proteome</keyword>
<reference evidence="2 3" key="1">
    <citation type="submission" date="2019-05" db="EMBL/GenBank/DDBJ databases">
        <title>Sporisorium graminicola CBS 10092 draft sequencing and annotation.</title>
        <authorList>
            <person name="Solano-Gonzalez S."/>
            <person name="Caddick M.X."/>
            <person name="Darby A."/>
        </authorList>
    </citation>
    <scope>NUCLEOTIDE SEQUENCE [LARGE SCALE GENOMIC DNA]</scope>
    <source>
        <strain evidence="2 3">CBS 10092</strain>
    </source>
</reference>
<dbReference type="KEGG" id="sgra:EX895_003051"/>